<keyword evidence="5" id="KW-1133">Transmembrane helix</keyword>
<dbReference type="Proteomes" id="UP000000448">
    <property type="component" value="Chromosome"/>
</dbReference>
<dbReference type="HOGENOM" id="CLU_024920_0_0_7"/>
<accession>B9L6P6</accession>
<dbReference type="EMBL" id="CP001279">
    <property type="protein sequence ID" value="ACM92271.1"/>
    <property type="molecule type" value="Genomic_DNA"/>
</dbReference>
<dbReference type="STRING" id="598659.NAMH_1655"/>
<evidence type="ECO:0000259" key="7">
    <source>
        <dbReference type="Pfam" id="PF02397"/>
    </source>
</evidence>
<dbReference type="RefSeq" id="WP_012663643.1">
    <property type="nucleotide sequence ID" value="NC_012115.1"/>
</dbReference>
<dbReference type="NCBIfam" id="TIGR03025">
    <property type="entry name" value="EPS_sugtrans"/>
    <property type="match status" value="1"/>
</dbReference>
<keyword evidence="4" id="KW-0812">Transmembrane</keyword>
<dbReference type="PANTHER" id="PTHR30576">
    <property type="entry name" value="COLANIC BIOSYNTHESIS UDP-GLUCOSE LIPID CARRIER TRANSFERASE"/>
    <property type="match status" value="1"/>
</dbReference>
<dbReference type="eggNOG" id="COG2148">
    <property type="taxonomic scope" value="Bacteria"/>
</dbReference>
<dbReference type="Pfam" id="PF02397">
    <property type="entry name" value="Bac_transf"/>
    <property type="match status" value="1"/>
</dbReference>
<comment type="subcellular location">
    <subcellularLocation>
        <location evidence="1">Membrane</location>
        <topology evidence="1">Multi-pass membrane protein</topology>
    </subcellularLocation>
</comment>
<reference evidence="8 9" key="1">
    <citation type="journal article" date="2009" name="PLoS Genet.">
        <title>Adaptations to submarine hydrothermal environments exemplified by the genome of Nautilia profundicola.</title>
        <authorList>
            <person name="Campbell B.J."/>
            <person name="Smith J.L."/>
            <person name="Hanson T.E."/>
            <person name="Klotz M.G."/>
            <person name="Stein L.Y."/>
            <person name="Lee C.K."/>
            <person name="Wu D."/>
            <person name="Robinson J.M."/>
            <person name="Khouri H.M."/>
            <person name="Eisen J.A."/>
            <person name="Cary S.C."/>
        </authorList>
    </citation>
    <scope>NUCLEOTIDE SEQUENCE [LARGE SCALE GENOMIC DNA]</scope>
    <source>
        <strain evidence="9">ATCC BAA-1463 / DSM 18972 / AmH</strain>
    </source>
</reference>
<sequence>MIILGEKYKFNEIEKQKLKKYNIEYIQLTNNIIQDIENKLSNHNYKFIILNTNQTVPNELISYLTSLELKGIKFYTIEHFLEEYLGKVYIPKDGSNINFLDEIKPYNQLQHIIKRIIDFSITIPLGIISAPIMLYATYKIKKESPEGPVIFKQKRVGLNGKEFICYKFRSMVPDAEKGQPQFASKDDPRVFKWGAFMRKTRIDELPQLWNVIKGDMHMIGPRPERKHWIGIFEKNIPYYNLRHLVKPGITGWAQVCYPYGANEDDAYQKLMYDLYYIKNWSLWLEIKTIFKTIMVMVGKKGI</sequence>
<dbReference type="InterPro" id="IPR003362">
    <property type="entry name" value="Bact_transf"/>
</dbReference>
<gene>
    <name evidence="8" type="ordered locus">NAMH_1655</name>
</gene>
<evidence type="ECO:0000313" key="8">
    <source>
        <dbReference type="EMBL" id="ACM92271.1"/>
    </source>
</evidence>
<dbReference type="PANTHER" id="PTHR30576:SF0">
    <property type="entry name" value="UNDECAPRENYL-PHOSPHATE N-ACETYLGALACTOSAMINYL 1-PHOSPHATE TRANSFERASE-RELATED"/>
    <property type="match status" value="1"/>
</dbReference>
<evidence type="ECO:0000256" key="2">
    <source>
        <dbReference type="ARBA" id="ARBA00006464"/>
    </source>
</evidence>
<comment type="similarity">
    <text evidence="2">Belongs to the bacterial sugar transferase family.</text>
</comment>
<keyword evidence="9" id="KW-1185">Reference proteome</keyword>
<dbReference type="GO" id="GO:0016780">
    <property type="term" value="F:phosphotransferase activity, for other substituted phosphate groups"/>
    <property type="evidence" value="ECO:0007669"/>
    <property type="project" value="TreeGrafter"/>
</dbReference>
<evidence type="ECO:0000256" key="3">
    <source>
        <dbReference type="ARBA" id="ARBA00022679"/>
    </source>
</evidence>
<dbReference type="InterPro" id="IPR017475">
    <property type="entry name" value="EPS_sugar_tfrase"/>
</dbReference>
<dbReference type="GO" id="GO:0016020">
    <property type="term" value="C:membrane"/>
    <property type="evidence" value="ECO:0007669"/>
    <property type="project" value="UniProtKB-SubCell"/>
</dbReference>
<evidence type="ECO:0000256" key="5">
    <source>
        <dbReference type="ARBA" id="ARBA00022989"/>
    </source>
</evidence>
<proteinExistence type="inferred from homology"/>
<dbReference type="KEGG" id="nam:NAMH_1655"/>
<organism evidence="8 9">
    <name type="scientific">Nautilia profundicola (strain ATCC BAA-1463 / DSM 18972 / AmH)</name>
    <dbReference type="NCBI Taxonomy" id="598659"/>
    <lineage>
        <taxon>Bacteria</taxon>
        <taxon>Pseudomonadati</taxon>
        <taxon>Campylobacterota</taxon>
        <taxon>Epsilonproteobacteria</taxon>
        <taxon>Nautiliales</taxon>
        <taxon>Nautiliaceae</taxon>
        <taxon>Nautilia</taxon>
    </lineage>
</organism>
<evidence type="ECO:0000256" key="1">
    <source>
        <dbReference type="ARBA" id="ARBA00004141"/>
    </source>
</evidence>
<name>B9L6P6_NAUPA</name>
<keyword evidence="6" id="KW-0472">Membrane</keyword>
<evidence type="ECO:0000256" key="6">
    <source>
        <dbReference type="ARBA" id="ARBA00023136"/>
    </source>
</evidence>
<feature type="domain" description="Bacterial sugar transferase" evidence="7">
    <location>
        <begin position="114"/>
        <end position="297"/>
    </location>
</feature>
<protein>
    <submittedName>
        <fullName evidence="8">Sugar transferase</fullName>
    </submittedName>
</protein>
<evidence type="ECO:0000313" key="9">
    <source>
        <dbReference type="Proteomes" id="UP000000448"/>
    </source>
</evidence>
<keyword evidence="3 8" id="KW-0808">Transferase</keyword>
<dbReference type="AlphaFoldDB" id="B9L6P6"/>
<evidence type="ECO:0000256" key="4">
    <source>
        <dbReference type="ARBA" id="ARBA00022692"/>
    </source>
</evidence>
<dbReference type="OrthoDB" id="9808602at2"/>